<feature type="non-terminal residue" evidence="3">
    <location>
        <position position="234"/>
    </location>
</feature>
<feature type="compositionally biased region" description="Basic and acidic residues" evidence="1">
    <location>
        <begin position="126"/>
        <end position="150"/>
    </location>
</feature>
<accession>A0AAN5ICX8</accession>
<dbReference type="InterPro" id="IPR013087">
    <property type="entry name" value="Znf_C2H2_type"/>
</dbReference>
<evidence type="ECO:0000256" key="1">
    <source>
        <dbReference type="SAM" id="MobiDB-lite"/>
    </source>
</evidence>
<dbReference type="AlphaFoldDB" id="A0AAN5ICX8"/>
<reference evidence="4" key="1">
    <citation type="submission" date="2022-10" db="EMBL/GenBank/DDBJ databases">
        <title>Genome assembly of Pristionchus species.</title>
        <authorList>
            <person name="Yoshida K."/>
            <person name="Sommer R.J."/>
        </authorList>
    </citation>
    <scope>NUCLEOTIDE SEQUENCE [LARGE SCALE GENOMIC DNA]</scope>
    <source>
        <strain evidence="4">RS5460</strain>
    </source>
</reference>
<feature type="compositionally biased region" description="Acidic residues" evidence="1">
    <location>
        <begin position="113"/>
        <end position="125"/>
    </location>
</feature>
<dbReference type="PROSITE" id="PS00028">
    <property type="entry name" value="ZINC_FINGER_C2H2_1"/>
    <property type="match status" value="1"/>
</dbReference>
<name>A0AAN5ICX8_9BILA</name>
<evidence type="ECO:0000259" key="2">
    <source>
        <dbReference type="PROSITE" id="PS00028"/>
    </source>
</evidence>
<evidence type="ECO:0000313" key="4">
    <source>
        <dbReference type="Proteomes" id="UP001328107"/>
    </source>
</evidence>
<organism evidence="3 4">
    <name type="scientific">Pristionchus mayeri</name>
    <dbReference type="NCBI Taxonomy" id="1317129"/>
    <lineage>
        <taxon>Eukaryota</taxon>
        <taxon>Metazoa</taxon>
        <taxon>Ecdysozoa</taxon>
        <taxon>Nematoda</taxon>
        <taxon>Chromadorea</taxon>
        <taxon>Rhabditida</taxon>
        <taxon>Rhabditina</taxon>
        <taxon>Diplogasteromorpha</taxon>
        <taxon>Diplogasteroidea</taxon>
        <taxon>Neodiplogasteridae</taxon>
        <taxon>Pristionchus</taxon>
    </lineage>
</organism>
<proteinExistence type="predicted"/>
<feature type="domain" description="C2H2-type" evidence="2">
    <location>
        <begin position="4"/>
        <end position="25"/>
    </location>
</feature>
<protein>
    <recommendedName>
        <fullName evidence="2">C2H2-type domain-containing protein</fullName>
    </recommendedName>
</protein>
<evidence type="ECO:0000313" key="3">
    <source>
        <dbReference type="EMBL" id="GMR58051.1"/>
    </source>
</evidence>
<dbReference type="Proteomes" id="UP001328107">
    <property type="component" value="Unassembled WGS sequence"/>
</dbReference>
<dbReference type="EMBL" id="BTRK01000006">
    <property type="protein sequence ID" value="GMR58051.1"/>
    <property type="molecule type" value="Genomic_DNA"/>
</dbReference>
<gene>
    <name evidence="3" type="ORF">PMAYCL1PPCAC_28246</name>
</gene>
<feature type="region of interest" description="Disordered" evidence="1">
    <location>
        <begin position="113"/>
        <end position="234"/>
    </location>
</feature>
<sequence>MIVCGECLEVFKRAKHRLDHRKQVHPDSSGCSPGGFCAFCDDHACTLFDGLDHLVEEHIGEWLKMTDRFEQTYGQKIIHMPRRYTIAKAALSLTRARPSLEDVYKRIDNLSQEFEEDDEDEEEQEPPEKAKEVTDVGAREASVEEDEGHKQLQQHYENISPLVNRMPTSNPPPPHSPLLPPPPPPATVPHRMPVLKSAVNSAADGVERRDKVSRTAVPIDRTSSNDPPPPLHPP</sequence>
<comment type="caution">
    <text evidence="3">The sequence shown here is derived from an EMBL/GenBank/DDBJ whole genome shotgun (WGS) entry which is preliminary data.</text>
</comment>
<feature type="compositionally biased region" description="Pro residues" evidence="1">
    <location>
        <begin position="169"/>
        <end position="187"/>
    </location>
</feature>
<keyword evidence="4" id="KW-1185">Reference proteome</keyword>